<keyword evidence="1" id="KW-0547">Nucleotide-binding</keyword>
<sequence length="424" mass="45667">MSSTPFSETAYHLDDETLRERLDALRPIPRISVQAFCETPEVAGVIEAAGADRRMSKAHLRVHTGGIRAAAEHYASAPTPNLVILESQFAPAELLAELDTLAEVCDPGSKVVVVGHCNDVSLYRELTRRGISEYVLAPISLSELVGLVSQLFAAPDAAPLGRSVGFVGAKGGVGSSTVSHNVAWSIGKLFASDVVLADLDLPFGTANINFDKDPAQGVAEAVFSADRLDEVFLDRLLAKCADHLSLLAAPSTLERTYDFEPEAFTPLIEAAQRGTPSVVLDLPHAWNDWTRSVLQRIDEIVIVATPDLANLRNAKNLVDTLKRLRPNDVPPRLVLNQTGMPKRPEIDPQEFAEPLGLAPLATIAFDPAVFGTAANTGRMVCEAEPKHPSVEAFAEIAHAVTGRNPAKRAQKSARSGLFGLMRRR</sequence>
<reference evidence="5" key="1">
    <citation type="submission" date="2018-09" db="EMBL/GenBank/DDBJ databases">
        <authorList>
            <person name="Tuo L."/>
        </authorList>
    </citation>
    <scope>NUCLEOTIDE SEQUENCE [LARGE SCALE GENOMIC DNA]</scope>
    <source>
        <strain evidence="5">M2BS4Y-1</strain>
    </source>
</reference>
<evidence type="ECO:0000313" key="4">
    <source>
        <dbReference type="EMBL" id="RIY00957.1"/>
    </source>
</evidence>
<comment type="caution">
    <text evidence="4">The sequence shown here is derived from an EMBL/GenBank/DDBJ whole genome shotgun (WGS) entry which is preliminary data.</text>
</comment>
<dbReference type="GO" id="GO:0009898">
    <property type="term" value="C:cytoplasmic side of plasma membrane"/>
    <property type="evidence" value="ECO:0007669"/>
    <property type="project" value="TreeGrafter"/>
</dbReference>
<dbReference type="Gene3D" id="3.40.50.2300">
    <property type="match status" value="1"/>
</dbReference>
<dbReference type="PANTHER" id="PTHR43384:SF6">
    <property type="entry name" value="SEPTUM SITE-DETERMINING PROTEIN MIND HOMOLOG, CHLOROPLASTIC"/>
    <property type="match status" value="1"/>
</dbReference>
<evidence type="ECO:0000256" key="2">
    <source>
        <dbReference type="ARBA" id="ARBA00022840"/>
    </source>
</evidence>
<evidence type="ECO:0000256" key="3">
    <source>
        <dbReference type="SAM" id="MobiDB-lite"/>
    </source>
</evidence>
<dbReference type="InterPro" id="IPR027417">
    <property type="entry name" value="P-loop_NTPase"/>
</dbReference>
<dbReference type="PANTHER" id="PTHR43384">
    <property type="entry name" value="SEPTUM SITE-DETERMINING PROTEIN MIND HOMOLOG, CHLOROPLASTIC-RELATED"/>
    <property type="match status" value="1"/>
</dbReference>
<dbReference type="GO" id="GO:0051782">
    <property type="term" value="P:negative regulation of cell division"/>
    <property type="evidence" value="ECO:0007669"/>
    <property type="project" value="TreeGrafter"/>
</dbReference>
<accession>A0A3A1WMJ8</accession>
<dbReference type="OrthoDB" id="9783172at2"/>
<dbReference type="GO" id="GO:0005524">
    <property type="term" value="F:ATP binding"/>
    <property type="evidence" value="ECO:0007669"/>
    <property type="project" value="UniProtKB-KW"/>
</dbReference>
<keyword evidence="2" id="KW-0067">ATP-binding</keyword>
<dbReference type="Gene3D" id="3.40.50.300">
    <property type="entry name" value="P-loop containing nucleotide triphosphate hydrolases"/>
    <property type="match status" value="1"/>
</dbReference>
<protein>
    <submittedName>
        <fullName evidence="4">CtpF protein</fullName>
    </submittedName>
</protein>
<dbReference type="InterPro" id="IPR011006">
    <property type="entry name" value="CheY-like_superfamily"/>
</dbReference>
<dbReference type="EMBL" id="QYRN01000005">
    <property type="protein sequence ID" value="RIY00957.1"/>
    <property type="molecule type" value="Genomic_DNA"/>
</dbReference>
<name>A0A3A1WMJ8_9HYPH</name>
<evidence type="ECO:0000313" key="5">
    <source>
        <dbReference type="Proteomes" id="UP000265750"/>
    </source>
</evidence>
<gene>
    <name evidence="4" type="ORF">D3218_11205</name>
</gene>
<evidence type="ECO:0000256" key="1">
    <source>
        <dbReference type="ARBA" id="ARBA00022741"/>
    </source>
</evidence>
<organism evidence="4 5">
    <name type="scientific">Aureimonas flava</name>
    <dbReference type="NCBI Taxonomy" id="2320271"/>
    <lineage>
        <taxon>Bacteria</taxon>
        <taxon>Pseudomonadati</taxon>
        <taxon>Pseudomonadota</taxon>
        <taxon>Alphaproteobacteria</taxon>
        <taxon>Hyphomicrobiales</taxon>
        <taxon>Aurantimonadaceae</taxon>
        <taxon>Aureimonas</taxon>
    </lineage>
</organism>
<proteinExistence type="predicted"/>
<dbReference type="RefSeq" id="WP_119540159.1">
    <property type="nucleotide sequence ID" value="NZ_QYRN01000005.1"/>
</dbReference>
<dbReference type="InterPro" id="IPR050625">
    <property type="entry name" value="ParA/MinD_ATPase"/>
</dbReference>
<keyword evidence="5" id="KW-1185">Reference proteome</keyword>
<dbReference type="SUPFAM" id="SSF52172">
    <property type="entry name" value="CheY-like"/>
    <property type="match status" value="1"/>
</dbReference>
<feature type="region of interest" description="Disordered" evidence="3">
    <location>
        <begin position="404"/>
        <end position="424"/>
    </location>
</feature>
<dbReference type="AlphaFoldDB" id="A0A3A1WMJ8"/>
<dbReference type="SUPFAM" id="SSF52540">
    <property type="entry name" value="P-loop containing nucleoside triphosphate hydrolases"/>
    <property type="match status" value="1"/>
</dbReference>
<dbReference type="Proteomes" id="UP000265750">
    <property type="component" value="Unassembled WGS sequence"/>
</dbReference>
<dbReference type="GO" id="GO:0005829">
    <property type="term" value="C:cytosol"/>
    <property type="evidence" value="ECO:0007669"/>
    <property type="project" value="TreeGrafter"/>
</dbReference>
<dbReference type="GO" id="GO:0016887">
    <property type="term" value="F:ATP hydrolysis activity"/>
    <property type="evidence" value="ECO:0007669"/>
    <property type="project" value="TreeGrafter"/>
</dbReference>